<comment type="catalytic activity">
    <reaction evidence="1 10">
        <text>Cleaves type-1 transmembrane domains using a catalytic dyad composed of serine and histidine that are contributed by different transmembrane domains.</text>
        <dbReference type="EC" id="3.4.21.105"/>
    </reaction>
</comment>
<feature type="transmembrane region" description="Helical" evidence="10">
    <location>
        <begin position="298"/>
        <end position="318"/>
    </location>
</feature>
<feature type="compositionally biased region" description="Basic and acidic residues" evidence="11">
    <location>
        <begin position="15"/>
        <end position="29"/>
    </location>
</feature>
<gene>
    <name evidence="13" type="ORF">PISL3812_01010</name>
</gene>
<evidence type="ECO:0000256" key="1">
    <source>
        <dbReference type="ARBA" id="ARBA00000156"/>
    </source>
</evidence>
<name>A0A0U1LL32_TALIS</name>
<dbReference type="AlphaFoldDB" id="A0A0U1LL32"/>
<comment type="caution">
    <text evidence="10">Lacks conserved residue(s) required for the propagation of feature annotation.</text>
</comment>
<evidence type="ECO:0000256" key="3">
    <source>
        <dbReference type="ARBA" id="ARBA00009045"/>
    </source>
</evidence>
<dbReference type="Proteomes" id="UP000054383">
    <property type="component" value="Unassembled WGS sequence"/>
</dbReference>
<dbReference type="STRING" id="28573.A0A0U1LL32"/>
<dbReference type="PANTHER" id="PTHR22936:SF69">
    <property type="entry name" value="RHOMBOID-LIKE PROTEIN"/>
    <property type="match status" value="1"/>
</dbReference>
<sequence>MAANQYFNSFQPHPSHHDQLPTYSDDHFQQHPQTSRPDGPPYSPTLSQSPYHSHSGGPYDRRHSQASFTEDTAFMGGRNHPNDQYGEDIPLKPNVQPSQHDPHWMNQNTAYNSDMPMDPDMTQRKRRGRPAKRGFFRGKIPWVTYLLTIVDIGVFIGELIYSAQLTGSPIEVHPSFNPMVGPSPYVQINMGARFVPCMKNVPGIQNANETIYWNCPNTTTSDSTAASNRCTLSELCGFSGVPNPKVHGSLDDHPEPNQWFRFIIPMFMHAGLIHIGFNMLMQMSMGADMERNIGWWRYALVYFASGIFGFVLGGNYAAQGISSTGASGALFGILALFVLDLLYTWRERRNPWVELLFLILEIAISFVLGLLPGLDNFSHIGGFIMGLAMGLCMMRSPNYIRERIGLERMPYVEMSGGAGPARPETRSNSNKEDNDQFQYNKPLAFFKARKPLWWAWWLVRVGALVAVIIGFILLITDFYKYPKSNCSWCYHLTCLPVKNWCSIGNLNLTPS</sequence>
<dbReference type="InterPro" id="IPR035952">
    <property type="entry name" value="Rhomboid-like_sf"/>
</dbReference>
<feature type="region of interest" description="Disordered" evidence="11">
    <location>
        <begin position="1"/>
        <end position="63"/>
    </location>
</feature>
<comment type="function">
    <text evidence="10">Serine protease involved in intramembrane proteolysis.</text>
</comment>
<evidence type="ECO:0000313" key="14">
    <source>
        <dbReference type="Proteomes" id="UP000054383"/>
    </source>
</evidence>
<comment type="subcellular location">
    <subcellularLocation>
        <location evidence="2 10">Membrane</location>
        <topology evidence="2 10">Multi-pass membrane protein</topology>
    </subcellularLocation>
</comment>
<organism evidence="13 14">
    <name type="scientific">Talaromyces islandicus</name>
    <name type="common">Penicillium islandicum</name>
    <dbReference type="NCBI Taxonomy" id="28573"/>
    <lineage>
        <taxon>Eukaryota</taxon>
        <taxon>Fungi</taxon>
        <taxon>Dikarya</taxon>
        <taxon>Ascomycota</taxon>
        <taxon>Pezizomycotina</taxon>
        <taxon>Eurotiomycetes</taxon>
        <taxon>Eurotiomycetidae</taxon>
        <taxon>Eurotiales</taxon>
        <taxon>Trichocomaceae</taxon>
        <taxon>Talaromyces</taxon>
        <taxon>Talaromyces sect. Islandici</taxon>
    </lineage>
</organism>
<dbReference type="OMA" id="PIMIKPQ"/>
<evidence type="ECO:0000256" key="6">
    <source>
        <dbReference type="ARBA" id="ARBA00022801"/>
    </source>
</evidence>
<evidence type="ECO:0000256" key="11">
    <source>
        <dbReference type="SAM" id="MobiDB-lite"/>
    </source>
</evidence>
<dbReference type="GO" id="GO:0004252">
    <property type="term" value="F:serine-type endopeptidase activity"/>
    <property type="evidence" value="ECO:0007669"/>
    <property type="project" value="InterPro"/>
</dbReference>
<dbReference type="PANTHER" id="PTHR22936">
    <property type="entry name" value="RHOMBOID-RELATED"/>
    <property type="match status" value="1"/>
</dbReference>
<dbReference type="EC" id="3.4.21.105" evidence="10"/>
<evidence type="ECO:0000313" key="13">
    <source>
        <dbReference type="EMBL" id="CRG83655.1"/>
    </source>
</evidence>
<keyword evidence="7 10" id="KW-0720">Serine protease</keyword>
<proteinExistence type="inferred from homology"/>
<evidence type="ECO:0000256" key="5">
    <source>
        <dbReference type="ARBA" id="ARBA00022692"/>
    </source>
</evidence>
<dbReference type="SUPFAM" id="SSF144091">
    <property type="entry name" value="Rhomboid-like"/>
    <property type="match status" value="1"/>
</dbReference>
<feature type="compositionally biased region" description="Polar residues" evidence="11">
    <location>
        <begin position="1"/>
        <end position="12"/>
    </location>
</feature>
<keyword evidence="5 10" id="KW-0812">Transmembrane</keyword>
<dbReference type="GO" id="GO:0016020">
    <property type="term" value="C:membrane"/>
    <property type="evidence" value="ECO:0007669"/>
    <property type="project" value="UniProtKB-SubCell"/>
</dbReference>
<feature type="region of interest" description="Disordered" evidence="11">
    <location>
        <begin position="110"/>
        <end position="129"/>
    </location>
</feature>
<feature type="transmembrane region" description="Helical" evidence="10">
    <location>
        <begin position="453"/>
        <end position="475"/>
    </location>
</feature>
<reference evidence="13 14" key="1">
    <citation type="submission" date="2015-04" db="EMBL/GenBank/DDBJ databases">
        <authorList>
            <person name="Syromyatnikov M.Y."/>
            <person name="Popov V.N."/>
        </authorList>
    </citation>
    <scope>NUCLEOTIDE SEQUENCE [LARGE SCALE GENOMIC DNA]</scope>
    <source>
        <strain evidence="13">WF-38-12</strain>
    </source>
</reference>
<evidence type="ECO:0000256" key="10">
    <source>
        <dbReference type="RuleBase" id="RU362115"/>
    </source>
</evidence>
<keyword evidence="6 10" id="KW-0378">Hydrolase</keyword>
<feature type="transmembrane region" description="Helical" evidence="10">
    <location>
        <begin position="324"/>
        <end position="345"/>
    </location>
</feature>
<keyword evidence="9 10" id="KW-0472">Membrane</keyword>
<evidence type="ECO:0000256" key="9">
    <source>
        <dbReference type="ARBA" id="ARBA00023136"/>
    </source>
</evidence>
<dbReference type="EMBL" id="CVMT01000001">
    <property type="protein sequence ID" value="CRG83655.1"/>
    <property type="molecule type" value="Genomic_DNA"/>
</dbReference>
<feature type="transmembrane region" description="Helical" evidence="10">
    <location>
        <begin position="142"/>
        <end position="161"/>
    </location>
</feature>
<evidence type="ECO:0000259" key="12">
    <source>
        <dbReference type="Pfam" id="PF01694"/>
    </source>
</evidence>
<dbReference type="Gene3D" id="1.20.1540.10">
    <property type="entry name" value="Rhomboid-like"/>
    <property type="match status" value="1"/>
</dbReference>
<accession>A0A0U1LL32</accession>
<keyword evidence="4 10" id="KW-0645">Protease</keyword>
<dbReference type="InterPro" id="IPR022764">
    <property type="entry name" value="Peptidase_S54_rhomboid_dom"/>
</dbReference>
<dbReference type="Pfam" id="PF01694">
    <property type="entry name" value="Rhomboid"/>
    <property type="match status" value="1"/>
</dbReference>
<dbReference type="InterPro" id="IPR002610">
    <property type="entry name" value="Peptidase_S54_rhomboid-like"/>
</dbReference>
<feature type="transmembrane region" description="Helical" evidence="10">
    <location>
        <begin position="259"/>
        <end position="277"/>
    </location>
</feature>
<evidence type="ECO:0000256" key="4">
    <source>
        <dbReference type="ARBA" id="ARBA00022670"/>
    </source>
</evidence>
<dbReference type="GO" id="GO:0006508">
    <property type="term" value="P:proteolysis"/>
    <property type="evidence" value="ECO:0007669"/>
    <property type="project" value="UniProtKB-KW"/>
</dbReference>
<feature type="transmembrane region" description="Helical" evidence="10">
    <location>
        <begin position="352"/>
        <end position="371"/>
    </location>
</feature>
<comment type="similarity">
    <text evidence="3 10">Belongs to the peptidase S54 family.</text>
</comment>
<feature type="region of interest" description="Disordered" evidence="11">
    <location>
        <begin position="415"/>
        <end position="434"/>
    </location>
</feature>
<feature type="domain" description="Peptidase S54 rhomboid" evidence="12">
    <location>
        <begin position="257"/>
        <end position="395"/>
    </location>
</feature>
<feature type="compositionally biased region" description="Basic and acidic residues" evidence="11">
    <location>
        <begin position="423"/>
        <end position="434"/>
    </location>
</feature>
<evidence type="ECO:0000256" key="8">
    <source>
        <dbReference type="ARBA" id="ARBA00022989"/>
    </source>
</evidence>
<keyword evidence="14" id="KW-1185">Reference proteome</keyword>
<evidence type="ECO:0000256" key="2">
    <source>
        <dbReference type="ARBA" id="ARBA00004141"/>
    </source>
</evidence>
<keyword evidence="8 10" id="KW-1133">Transmembrane helix</keyword>
<dbReference type="OrthoDB" id="2146116at2759"/>
<evidence type="ECO:0000256" key="7">
    <source>
        <dbReference type="ARBA" id="ARBA00022825"/>
    </source>
</evidence>
<protein>
    <recommendedName>
        <fullName evidence="10">Rhomboid-type serine protease</fullName>
        <ecNumber evidence="10">3.4.21.105</ecNumber>
    </recommendedName>
</protein>